<feature type="compositionally biased region" description="Low complexity" evidence="1">
    <location>
        <begin position="84"/>
        <end position="97"/>
    </location>
</feature>
<protein>
    <submittedName>
        <fullName evidence="2">Protein FAR-RED-ELONGATED HYPOCOTYL 1-LIKE</fullName>
    </submittedName>
</protein>
<accession>A0ABD1AGF8</accession>
<organism evidence="2 3">
    <name type="scientific">Cardamine amara subsp. amara</name>
    <dbReference type="NCBI Taxonomy" id="228776"/>
    <lineage>
        <taxon>Eukaryota</taxon>
        <taxon>Viridiplantae</taxon>
        <taxon>Streptophyta</taxon>
        <taxon>Embryophyta</taxon>
        <taxon>Tracheophyta</taxon>
        <taxon>Spermatophyta</taxon>
        <taxon>Magnoliopsida</taxon>
        <taxon>eudicotyledons</taxon>
        <taxon>Gunneridae</taxon>
        <taxon>Pentapetalae</taxon>
        <taxon>rosids</taxon>
        <taxon>malvids</taxon>
        <taxon>Brassicales</taxon>
        <taxon>Brassicaceae</taxon>
        <taxon>Cardamineae</taxon>
        <taxon>Cardamine</taxon>
    </lineage>
</organism>
<reference evidence="2 3" key="1">
    <citation type="submission" date="2024-04" db="EMBL/GenBank/DDBJ databases">
        <title>Genome assembly C_amara_ONT_v2.</title>
        <authorList>
            <person name="Yant L."/>
            <person name="Moore C."/>
            <person name="Slenker M."/>
        </authorList>
    </citation>
    <scope>NUCLEOTIDE SEQUENCE [LARGE SCALE GENOMIC DNA]</scope>
    <source>
        <tissue evidence="2">Leaf</tissue>
    </source>
</reference>
<dbReference type="PANTHER" id="PTHR37723:SF1">
    <property type="entry name" value="PROTEIN FAR-RED-ELONGATED HYPOCOTYL 1-LIKE"/>
    <property type="match status" value="1"/>
</dbReference>
<evidence type="ECO:0000313" key="3">
    <source>
        <dbReference type="Proteomes" id="UP001558713"/>
    </source>
</evidence>
<dbReference type="InterPro" id="IPR037766">
    <property type="entry name" value="FHY1"/>
</dbReference>
<gene>
    <name evidence="2" type="ORF">V5N11_032950</name>
</gene>
<dbReference type="PANTHER" id="PTHR37723">
    <property type="entry name" value="PROTEIN FAR-RED ELONGATED HYPOCOTYL 1"/>
    <property type="match status" value="1"/>
</dbReference>
<comment type="caution">
    <text evidence="2">The sequence shown here is derived from an EMBL/GenBank/DDBJ whole genome shotgun (WGS) entry which is preliminary data.</text>
</comment>
<sequence length="196" mass="21807">MDKDESCILSLDHSNIDDPMIITVESLDSSKKRKLRAEESDLLPLTKHFCLEKQASLPDSSCPSSDIEYTECSYAMDDTKTSDETSSSPSVTGPSLSMFKDSSYATGSSGYATSSNIDQCCSKGNEKSQKYVDDLSLMEMIYPEFAVENLQEVLNPVGSFILSSERWSVNNQDSEEATPKPNIDQEFEKYFSSLMM</sequence>
<dbReference type="AlphaFoldDB" id="A0ABD1AGF8"/>
<evidence type="ECO:0000256" key="1">
    <source>
        <dbReference type="SAM" id="MobiDB-lite"/>
    </source>
</evidence>
<proteinExistence type="predicted"/>
<evidence type="ECO:0000313" key="2">
    <source>
        <dbReference type="EMBL" id="KAL1200550.1"/>
    </source>
</evidence>
<keyword evidence="3" id="KW-1185">Reference proteome</keyword>
<feature type="region of interest" description="Disordered" evidence="1">
    <location>
        <begin position="78"/>
        <end position="98"/>
    </location>
</feature>
<dbReference type="Proteomes" id="UP001558713">
    <property type="component" value="Unassembled WGS sequence"/>
</dbReference>
<dbReference type="EMBL" id="JBANAX010000615">
    <property type="protein sequence ID" value="KAL1200550.1"/>
    <property type="molecule type" value="Genomic_DNA"/>
</dbReference>
<name>A0ABD1AGF8_CARAN</name>